<evidence type="ECO:0000256" key="6">
    <source>
        <dbReference type="ARBA" id="ARBA00022781"/>
    </source>
</evidence>
<dbReference type="InterPro" id="IPR023011">
    <property type="entry name" value="ATP_synth_F0_asu_AS"/>
</dbReference>
<name>A0A7L7KT17_9MOLU</name>
<dbReference type="PROSITE" id="PS00449">
    <property type="entry name" value="ATPASE_A"/>
    <property type="match status" value="1"/>
</dbReference>
<evidence type="ECO:0000313" key="13">
    <source>
        <dbReference type="Proteomes" id="UP000514720"/>
    </source>
</evidence>
<dbReference type="PANTHER" id="PTHR42823">
    <property type="entry name" value="ATP SYNTHASE SUBUNIT A, CHLOROPLASTIC"/>
    <property type="match status" value="1"/>
</dbReference>
<dbReference type="SUPFAM" id="SSF81336">
    <property type="entry name" value="F1F0 ATP synthase subunit A"/>
    <property type="match status" value="1"/>
</dbReference>
<feature type="transmembrane region" description="Helical" evidence="11">
    <location>
        <begin position="182"/>
        <end position="204"/>
    </location>
</feature>
<evidence type="ECO:0000256" key="3">
    <source>
        <dbReference type="ARBA" id="ARBA00022448"/>
    </source>
</evidence>
<dbReference type="InterPro" id="IPR035908">
    <property type="entry name" value="F0_ATP_A_sf"/>
</dbReference>
<evidence type="ECO:0000256" key="11">
    <source>
        <dbReference type="SAM" id="Phobius"/>
    </source>
</evidence>
<feature type="transmembrane region" description="Helical" evidence="11">
    <location>
        <begin position="12"/>
        <end position="31"/>
    </location>
</feature>
<keyword evidence="5 11" id="KW-0812">Transmembrane</keyword>
<keyword evidence="13" id="KW-1185">Reference proteome</keyword>
<dbReference type="EMBL" id="CP048914">
    <property type="protein sequence ID" value="QMS85422.1"/>
    <property type="molecule type" value="Genomic_DNA"/>
</dbReference>
<keyword evidence="8" id="KW-0406">Ion transport</keyword>
<dbReference type="AlphaFoldDB" id="A0A7L7KT17"/>
<feature type="transmembrane region" description="Helical" evidence="11">
    <location>
        <begin position="151"/>
        <end position="170"/>
    </location>
</feature>
<sequence>MIDFYVNLAPGVKSSLIITTVLIIALSLIGLRVKKLQATDVPHGITLIAVMFVEMVNDMVKNVFHKNWKPYAPLTMTILIFLLFANTVSLFGLTAPLSNIMVALSFSVFAFGSIQLVGYTVTNPFKRAKSMLNPLNLIGEISTPLAMGLRLFGNLLSGSIIGLIIFRGSYELAMFIFDAIDILILNGIGFAIFQTIGLGVGAFIHAVFDVFFGAIQAYVYFMLFTIFMSLAVEE</sequence>
<feature type="transmembrane region" description="Helical" evidence="11">
    <location>
        <begin position="210"/>
        <end position="232"/>
    </location>
</feature>
<keyword evidence="10" id="KW-0066">ATP synthesis</keyword>
<keyword evidence="3" id="KW-0813">Transport</keyword>
<evidence type="ECO:0000256" key="5">
    <source>
        <dbReference type="ARBA" id="ARBA00022692"/>
    </source>
</evidence>
<dbReference type="PANTHER" id="PTHR42823:SF3">
    <property type="entry name" value="ATP SYNTHASE SUBUNIT A, CHLOROPLASTIC"/>
    <property type="match status" value="1"/>
</dbReference>
<gene>
    <name evidence="12" type="ORF">G4Z02_06520</name>
</gene>
<feature type="transmembrane region" description="Helical" evidence="11">
    <location>
        <begin position="43"/>
        <end position="60"/>
    </location>
</feature>
<keyword evidence="4" id="KW-0138">CF(0)</keyword>
<dbReference type="GO" id="GO:0042777">
    <property type="term" value="P:proton motive force-driven plasma membrane ATP synthesis"/>
    <property type="evidence" value="ECO:0007669"/>
    <property type="project" value="TreeGrafter"/>
</dbReference>
<evidence type="ECO:0000313" key="12">
    <source>
        <dbReference type="EMBL" id="QMS85422.1"/>
    </source>
</evidence>
<evidence type="ECO:0000256" key="4">
    <source>
        <dbReference type="ARBA" id="ARBA00022547"/>
    </source>
</evidence>
<proteinExistence type="inferred from homology"/>
<protein>
    <submittedName>
        <fullName evidence="12">F0F1 ATP synthase subunit A</fullName>
    </submittedName>
</protein>
<keyword evidence="7 11" id="KW-1133">Transmembrane helix</keyword>
<keyword evidence="6" id="KW-0375">Hydrogen ion transport</keyword>
<dbReference type="CDD" id="cd00310">
    <property type="entry name" value="ATP-synt_Fo_a_6"/>
    <property type="match status" value="1"/>
</dbReference>
<dbReference type="RefSeq" id="WP_258877216.1">
    <property type="nucleotide sequence ID" value="NZ_CP048914.1"/>
</dbReference>
<feature type="transmembrane region" description="Helical" evidence="11">
    <location>
        <begin position="72"/>
        <end position="93"/>
    </location>
</feature>
<evidence type="ECO:0000256" key="2">
    <source>
        <dbReference type="ARBA" id="ARBA00006810"/>
    </source>
</evidence>
<dbReference type="InterPro" id="IPR045082">
    <property type="entry name" value="ATP_syn_F0_a_bact/chloroplast"/>
</dbReference>
<comment type="subcellular location">
    <subcellularLocation>
        <location evidence="1">Membrane</location>
        <topology evidence="1">Multi-pass membrane protein</topology>
    </subcellularLocation>
</comment>
<feature type="transmembrane region" description="Helical" evidence="11">
    <location>
        <begin position="100"/>
        <end position="121"/>
    </location>
</feature>
<evidence type="ECO:0000256" key="7">
    <source>
        <dbReference type="ARBA" id="ARBA00022989"/>
    </source>
</evidence>
<evidence type="ECO:0000256" key="1">
    <source>
        <dbReference type="ARBA" id="ARBA00004141"/>
    </source>
</evidence>
<evidence type="ECO:0000256" key="10">
    <source>
        <dbReference type="ARBA" id="ARBA00023310"/>
    </source>
</evidence>
<dbReference type="InterPro" id="IPR000568">
    <property type="entry name" value="ATP_synth_F0_asu"/>
</dbReference>
<keyword evidence="9 11" id="KW-0472">Membrane</keyword>
<dbReference type="GO" id="GO:0005886">
    <property type="term" value="C:plasma membrane"/>
    <property type="evidence" value="ECO:0007669"/>
    <property type="project" value="TreeGrafter"/>
</dbReference>
<evidence type="ECO:0000256" key="8">
    <source>
        <dbReference type="ARBA" id="ARBA00023065"/>
    </source>
</evidence>
<reference evidence="12 13" key="1">
    <citation type="submission" date="2020-02" db="EMBL/GenBank/DDBJ databases">
        <authorList>
            <person name="Zheng R.K."/>
            <person name="Sun C.M."/>
        </authorList>
    </citation>
    <scope>NUCLEOTIDE SEQUENCE [LARGE SCALE GENOMIC DNA]</scope>
    <source>
        <strain evidence="13">zrk13</strain>
    </source>
</reference>
<dbReference type="Gene3D" id="1.20.120.220">
    <property type="entry name" value="ATP synthase, F0 complex, subunit A"/>
    <property type="match status" value="1"/>
</dbReference>
<dbReference type="GO" id="GO:0046933">
    <property type="term" value="F:proton-transporting ATP synthase activity, rotational mechanism"/>
    <property type="evidence" value="ECO:0007669"/>
    <property type="project" value="TreeGrafter"/>
</dbReference>
<evidence type="ECO:0000256" key="9">
    <source>
        <dbReference type="ARBA" id="ARBA00023136"/>
    </source>
</evidence>
<accession>A0A7L7KT17</accession>
<dbReference type="KEGG" id="xcl:G4Z02_06520"/>
<dbReference type="Proteomes" id="UP000514720">
    <property type="component" value="Chromosome"/>
</dbReference>
<dbReference type="Pfam" id="PF00119">
    <property type="entry name" value="ATP-synt_A"/>
    <property type="match status" value="1"/>
</dbReference>
<dbReference type="PRINTS" id="PR00123">
    <property type="entry name" value="ATPASEA"/>
</dbReference>
<dbReference type="GO" id="GO:0045259">
    <property type="term" value="C:proton-transporting ATP synthase complex"/>
    <property type="evidence" value="ECO:0007669"/>
    <property type="project" value="UniProtKB-KW"/>
</dbReference>
<organism evidence="12 13">
    <name type="scientific">Candidatus Xianfuyuplasma coldseepsis</name>
    <dbReference type="NCBI Taxonomy" id="2782163"/>
    <lineage>
        <taxon>Bacteria</taxon>
        <taxon>Bacillati</taxon>
        <taxon>Mycoplasmatota</taxon>
        <taxon>Mollicutes</taxon>
        <taxon>Candidatus Izemoplasmatales</taxon>
        <taxon>Candidatus Izemoplasmataceae</taxon>
        <taxon>Candidatus Xianfuyuplasma</taxon>
    </lineage>
</organism>
<comment type="similarity">
    <text evidence="2">Belongs to the ATPase A chain family.</text>
</comment>